<dbReference type="SUPFAM" id="SSF50129">
    <property type="entry name" value="GroES-like"/>
    <property type="match status" value="1"/>
</dbReference>
<keyword evidence="4" id="KW-1185">Reference proteome</keyword>
<dbReference type="EMBL" id="BSEC01000001">
    <property type="protein sequence ID" value="GLI94872.1"/>
    <property type="molecule type" value="Genomic_DNA"/>
</dbReference>
<evidence type="ECO:0000313" key="3">
    <source>
        <dbReference type="EMBL" id="GLI94872.1"/>
    </source>
</evidence>
<dbReference type="InterPro" id="IPR013154">
    <property type="entry name" value="ADH-like_N"/>
</dbReference>
<comment type="caution">
    <text evidence="3">The sequence shown here is derived from an EMBL/GenBank/DDBJ whole genome shotgun (WGS) entry which is preliminary data.</text>
</comment>
<dbReference type="InterPro" id="IPR005903">
    <property type="entry name" value="BchC"/>
</dbReference>
<dbReference type="AlphaFoldDB" id="A0A9W6GXB7"/>
<evidence type="ECO:0000313" key="4">
    <source>
        <dbReference type="Proteomes" id="UP001144323"/>
    </source>
</evidence>
<evidence type="ECO:0000256" key="1">
    <source>
        <dbReference type="ARBA" id="ARBA00023002"/>
    </source>
</evidence>
<dbReference type="Proteomes" id="UP001144323">
    <property type="component" value="Unassembled WGS sequence"/>
</dbReference>
<dbReference type="Pfam" id="PF08240">
    <property type="entry name" value="ADH_N"/>
    <property type="match status" value="1"/>
</dbReference>
<dbReference type="PANTHER" id="PTHR43189">
    <property type="entry name" value="ZINC-TYPE ALCOHOL DEHYDROGENASE-LIKE PROTEIN C1198.01-RELATED"/>
    <property type="match status" value="1"/>
</dbReference>
<dbReference type="CDD" id="cd08255">
    <property type="entry name" value="2-desacetyl-2-hydroxyethyl_bacteriochlorophyllide_like"/>
    <property type="match status" value="1"/>
</dbReference>
<dbReference type="InterPro" id="IPR011032">
    <property type="entry name" value="GroES-like_sf"/>
</dbReference>
<evidence type="ECO:0000259" key="2">
    <source>
        <dbReference type="Pfam" id="PF08240"/>
    </source>
</evidence>
<protein>
    <submittedName>
        <fullName evidence="3">Chlorophyll synthesis pathway protein BchC</fullName>
    </submittedName>
</protein>
<gene>
    <name evidence="3" type="ORF">LMG27198_38640</name>
</gene>
<keyword evidence="1" id="KW-0560">Oxidoreductase</keyword>
<dbReference type="Gene3D" id="3.90.180.10">
    <property type="entry name" value="Medium-chain alcohol dehydrogenases, catalytic domain"/>
    <property type="match status" value="2"/>
</dbReference>
<dbReference type="SUPFAM" id="SSF51735">
    <property type="entry name" value="NAD(P)-binding Rossmann-fold domains"/>
    <property type="match status" value="1"/>
</dbReference>
<dbReference type="InterPro" id="IPR036291">
    <property type="entry name" value="NAD(P)-bd_dom_sf"/>
</dbReference>
<dbReference type="GO" id="GO:0036354">
    <property type="term" value="F:bacteriochlorophyllide-a dehydrogenase activity"/>
    <property type="evidence" value="ECO:0007669"/>
    <property type="project" value="InterPro"/>
</dbReference>
<sequence length="326" mass="34857">MPLSMRLRREGSMMLNALAIVLEEPGRLALSRLPIDTPGDADVVVATSWSGISTGTERLLYTGRMPDFPGMGYPLVPGYETVGEVIEAGPESGFAVGQRVFAPGATCFGSVRGLFGGAASHLVVKGSRIVAIPAELGDRGVLLALAATAYHARGGVAPQGRELIVGHGVLGRLLARLSVIAGGEPTVWECDPQRNGGADGYAVVDPAADTRRDYQVIYDVSGDPEILDDLIARLAPGGEIVLAGFYERPLAFTFPPAFLREARLRVAAQWRPDDLAGVVRLVTDGRLSLDELITHRRFALQAEDAYPIAFNDPRCLKMVLDWRAVA</sequence>
<proteinExistence type="predicted"/>
<feature type="domain" description="Alcohol dehydrogenase-like N-terminal" evidence="2">
    <location>
        <begin position="40"/>
        <end position="133"/>
    </location>
</feature>
<accession>A0A9W6GXB7</accession>
<name>A0A9W6GXB7_9HYPH</name>
<dbReference type="PANTHER" id="PTHR43189:SF1">
    <property type="entry name" value="ZINC-TYPE ALCOHOL DEHYDROGENASE-LIKE PROTEIN C1198.01"/>
    <property type="match status" value="1"/>
</dbReference>
<dbReference type="NCBIfam" id="TIGR01202">
    <property type="entry name" value="bchC"/>
    <property type="match status" value="1"/>
</dbReference>
<organism evidence="3 4">
    <name type="scientific">Methylocystis echinoides</name>
    <dbReference type="NCBI Taxonomy" id="29468"/>
    <lineage>
        <taxon>Bacteria</taxon>
        <taxon>Pseudomonadati</taxon>
        <taxon>Pseudomonadota</taxon>
        <taxon>Alphaproteobacteria</taxon>
        <taxon>Hyphomicrobiales</taxon>
        <taxon>Methylocystaceae</taxon>
        <taxon>Methylocystis</taxon>
    </lineage>
</organism>
<reference evidence="3" key="1">
    <citation type="journal article" date="2023" name="Int. J. Syst. Evol. Microbiol.">
        <title>Methylocystis iwaonis sp. nov., a type II methane-oxidizing bacterium from surface soil of a rice paddy field in Japan, and emended description of the genus Methylocystis (ex Whittenbury et al. 1970) Bowman et al. 1993.</title>
        <authorList>
            <person name="Kaise H."/>
            <person name="Sawadogo J.B."/>
            <person name="Alam M.S."/>
            <person name="Ueno C."/>
            <person name="Dianou D."/>
            <person name="Shinjo R."/>
            <person name="Asakawa S."/>
        </authorList>
    </citation>
    <scope>NUCLEOTIDE SEQUENCE</scope>
    <source>
        <strain evidence="3">LMG27198</strain>
    </source>
</reference>
<dbReference type="Gene3D" id="3.40.50.720">
    <property type="entry name" value="NAD(P)-binding Rossmann-like Domain"/>
    <property type="match status" value="1"/>
</dbReference>